<dbReference type="STRING" id="1679444.PYTT_2493"/>
<proteinExistence type="predicted"/>
<keyword evidence="4" id="KW-1185">Reference proteome</keyword>
<dbReference type="EMBL" id="LT629973">
    <property type="protein sequence ID" value="SEI00570.1"/>
    <property type="molecule type" value="Genomic_DNA"/>
</dbReference>
<dbReference type="AlphaFoldDB" id="A0A1C7PA48"/>
<dbReference type="GO" id="GO:0008270">
    <property type="term" value="F:zinc ion binding"/>
    <property type="evidence" value="ECO:0007669"/>
    <property type="project" value="UniProtKB-KW"/>
</dbReference>
<gene>
    <name evidence="3" type="ORF">PYTT_2493</name>
</gene>
<sequence>MEDDERRPTYAELGKRAAHLLADMQTGGEILHPVVNTTRKLASHFWGFAWMKHLARCEESGLALAPGRSLLRHGCVLDLELAPGTVHGKVMGERLYDIRIDLTPLDEERMDAIRHACAGKIDSHISLLEGKLDDALLRQLCDPDTGLLPAPEEWRMSCTCPDWSEPCPHAAAAVYAAGTLIDGDPSLLFLLRSVTLDDLVGKAPEIASAEDFDTDSLSRTFGIDLDQL</sequence>
<keyword evidence="1" id="KW-0479">Metal-binding</keyword>
<protein>
    <recommendedName>
        <fullName evidence="2">SWIM-type domain-containing protein</fullName>
    </recommendedName>
</protein>
<keyword evidence="1" id="KW-0862">Zinc</keyword>
<evidence type="ECO:0000259" key="2">
    <source>
        <dbReference type="PROSITE" id="PS50966"/>
    </source>
</evidence>
<keyword evidence="1" id="KW-0863">Zinc-finger</keyword>
<dbReference type="InterPro" id="IPR007527">
    <property type="entry name" value="Znf_SWIM"/>
</dbReference>
<dbReference type="PROSITE" id="PS50966">
    <property type="entry name" value="ZF_SWIM"/>
    <property type="match status" value="1"/>
</dbReference>
<dbReference type="Proteomes" id="UP000176204">
    <property type="component" value="Chromosome I"/>
</dbReference>
<dbReference type="PANTHER" id="PTHR38133">
    <property type="entry name" value="SLR1429 PROTEIN"/>
    <property type="match status" value="1"/>
</dbReference>
<organism evidence="3 4">
    <name type="scientific">Akkermansia glycaniphila</name>
    <dbReference type="NCBI Taxonomy" id="1679444"/>
    <lineage>
        <taxon>Bacteria</taxon>
        <taxon>Pseudomonadati</taxon>
        <taxon>Verrucomicrobiota</taxon>
        <taxon>Verrucomicrobiia</taxon>
        <taxon>Verrucomicrobiales</taxon>
        <taxon>Akkermansiaceae</taxon>
        <taxon>Akkermansia</taxon>
    </lineage>
</organism>
<name>A0A1C7PA48_9BACT</name>
<dbReference type="RefSeq" id="WP_067777510.1">
    <property type="nucleotide sequence ID" value="NZ_LIGX01000037.1"/>
</dbReference>
<evidence type="ECO:0000313" key="3">
    <source>
        <dbReference type="EMBL" id="SEI00570.1"/>
    </source>
</evidence>
<dbReference type="PANTHER" id="PTHR38133:SF1">
    <property type="entry name" value="SLR1429 PROTEIN"/>
    <property type="match status" value="1"/>
</dbReference>
<accession>A0A1C7PA48</accession>
<reference evidence="4" key="1">
    <citation type="submission" date="2016-09" db="EMBL/GenBank/DDBJ databases">
        <authorList>
            <person name="Koehorst J."/>
        </authorList>
    </citation>
    <scope>NUCLEOTIDE SEQUENCE [LARGE SCALE GENOMIC DNA]</scope>
</reference>
<evidence type="ECO:0000313" key="4">
    <source>
        <dbReference type="Proteomes" id="UP000176204"/>
    </source>
</evidence>
<feature type="domain" description="SWIM-type" evidence="2">
    <location>
        <begin position="143"/>
        <end position="178"/>
    </location>
</feature>
<evidence type="ECO:0000256" key="1">
    <source>
        <dbReference type="PROSITE-ProRule" id="PRU00325"/>
    </source>
</evidence>
<dbReference type="OrthoDB" id="188274at2"/>
<dbReference type="KEGG" id="agl:PYTT_2493"/>